<dbReference type="EMBL" id="JABTTE010000006">
    <property type="protein sequence ID" value="NSL51459.1"/>
    <property type="molecule type" value="Genomic_DNA"/>
</dbReference>
<feature type="transmembrane region" description="Helical" evidence="6">
    <location>
        <begin position="69"/>
        <end position="86"/>
    </location>
</feature>
<keyword evidence="5 6" id="KW-0472">Membrane</keyword>
<keyword evidence="4 6" id="KW-1133">Transmembrane helix</keyword>
<comment type="similarity">
    <text evidence="2">Belongs to the TerC family.</text>
</comment>
<dbReference type="PANTHER" id="PTHR30238">
    <property type="entry name" value="MEMBRANE BOUND PREDICTED REDOX MODULATOR"/>
    <property type="match status" value="1"/>
</dbReference>
<comment type="subcellular location">
    <subcellularLocation>
        <location evidence="1">Membrane</location>
        <topology evidence="1">Multi-pass membrane protein</topology>
    </subcellularLocation>
</comment>
<sequence>MDLEFLTQIIMIIGIDIILGGDNAIVIALACRNLPVAKRNKAIVLGTALAIIVRVCLTIMAVTLLMIPYLQLIGGLFLLYIAYNLLTEEGDDMNKIRGGTTTFQAVRTIVLADIVMGFDNVLAVAGASGGKIILVIFGLLISIPIIVWGSKIILKIMERFPVVIYIGAAILALTAGKMIANEERIKPLLETIHYSNYIIPSFAIMFVLLAGWLKKTSTKNA</sequence>
<keyword evidence="3 6" id="KW-0812">Transmembrane</keyword>
<dbReference type="Pfam" id="PF03741">
    <property type="entry name" value="TerC"/>
    <property type="match status" value="1"/>
</dbReference>
<dbReference type="RefSeq" id="WP_173730659.1">
    <property type="nucleotide sequence ID" value="NZ_JABTTE010000006.1"/>
</dbReference>
<evidence type="ECO:0000256" key="1">
    <source>
        <dbReference type="ARBA" id="ARBA00004141"/>
    </source>
</evidence>
<evidence type="ECO:0000256" key="2">
    <source>
        <dbReference type="ARBA" id="ARBA00007511"/>
    </source>
</evidence>
<comment type="caution">
    <text evidence="7">The sequence shown here is derived from an EMBL/GenBank/DDBJ whole genome shotgun (WGS) entry which is preliminary data.</text>
</comment>
<name>A0A8J8KB20_9BACI</name>
<organism evidence="7 8">
    <name type="scientific">Calidifontibacillus erzurumensis</name>
    <dbReference type="NCBI Taxonomy" id="2741433"/>
    <lineage>
        <taxon>Bacteria</taxon>
        <taxon>Bacillati</taxon>
        <taxon>Bacillota</taxon>
        <taxon>Bacilli</taxon>
        <taxon>Bacillales</taxon>
        <taxon>Bacillaceae</taxon>
        <taxon>Calidifontibacillus/Schinkia group</taxon>
        <taxon>Calidifontibacillus</taxon>
    </lineage>
</organism>
<evidence type="ECO:0000256" key="5">
    <source>
        <dbReference type="ARBA" id="ARBA00023136"/>
    </source>
</evidence>
<feature type="transmembrane region" description="Helical" evidence="6">
    <location>
        <begin position="106"/>
        <end position="126"/>
    </location>
</feature>
<dbReference type="InterPro" id="IPR005496">
    <property type="entry name" value="Integral_membrane_TerC"/>
</dbReference>
<feature type="transmembrane region" description="Helical" evidence="6">
    <location>
        <begin position="42"/>
        <end position="63"/>
    </location>
</feature>
<evidence type="ECO:0000256" key="4">
    <source>
        <dbReference type="ARBA" id="ARBA00022989"/>
    </source>
</evidence>
<dbReference type="NCBIfam" id="TIGR03717">
    <property type="entry name" value="R_switched_YjbE"/>
    <property type="match status" value="1"/>
</dbReference>
<feature type="transmembrane region" description="Helical" evidence="6">
    <location>
        <begin position="192"/>
        <end position="213"/>
    </location>
</feature>
<accession>A0A8J8KB20</accession>
<gene>
    <name evidence="7" type="ORF">HR057_06710</name>
</gene>
<feature type="transmembrane region" description="Helical" evidence="6">
    <location>
        <begin position="6"/>
        <end position="30"/>
    </location>
</feature>
<feature type="transmembrane region" description="Helical" evidence="6">
    <location>
        <begin position="162"/>
        <end position="180"/>
    </location>
</feature>
<evidence type="ECO:0000256" key="3">
    <source>
        <dbReference type="ARBA" id="ARBA00022692"/>
    </source>
</evidence>
<dbReference type="PANTHER" id="PTHR30238:SF4">
    <property type="entry name" value="SLL1022 PROTEIN"/>
    <property type="match status" value="1"/>
</dbReference>
<dbReference type="InterPro" id="IPR022301">
    <property type="entry name" value="Integral_membrane_YjbE"/>
</dbReference>
<evidence type="ECO:0000313" key="8">
    <source>
        <dbReference type="Proteomes" id="UP000625804"/>
    </source>
</evidence>
<evidence type="ECO:0000313" key="7">
    <source>
        <dbReference type="EMBL" id="NSL51459.1"/>
    </source>
</evidence>
<keyword evidence="8" id="KW-1185">Reference proteome</keyword>
<proteinExistence type="inferred from homology"/>
<dbReference type="AlphaFoldDB" id="A0A8J8KB20"/>
<protein>
    <submittedName>
        <fullName evidence="7">TerC family protein</fullName>
    </submittedName>
</protein>
<feature type="transmembrane region" description="Helical" evidence="6">
    <location>
        <begin position="132"/>
        <end position="150"/>
    </location>
</feature>
<dbReference type="GO" id="GO:0016020">
    <property type="term" value="C:membrane"/>
    <property type="evidence" value="ECO:0007669"/>
    <property type="project" value="UniProtKB-SubCell"/>
</dbReference>
<reference evidence="7" key="1">
    <citation type="submission" date="2020-06" db="EMBL/GenBank/DDBJ databases">
        <title>A novel thermopfilic bacterium from Erzurum, Turkey.</title>
        <authorList>
            <person name="Adiguzel A."/>
            <person name="Ay H."/>
            <person name="Baltaci M.O."/>
        </authorList>
    </citation>
    <scope>NUCLEOTIDE SEQUENCE</scope>
    <source>
        <strain evidence="7">P2</strain>
    </source>
</reference>
<dbReference type="Proteomes" id="UP000625804">
    <property type="component" value="Unassembled WGS sequence"/>
</dbReference>
<evidence type="ECO:0000256" key="6">
    <source>
        <dbReference type="SAM" id="Phobius"/>
    </source>
</evidence>